<gene>
    <name evidence="2" type="ORF">EBN03_08470</name>
</gene>
<keyword evidence="3" id="KW-1185">Reference proteome</keyword>
<dbReference type="EMBL" id="RFFH01000003">
    <property type="protein sequence ID" value="RMI33222.1"/>
    <property type="molecule type" value="Genomic_DNA"/>
</dbReference>
<reference evidence="2 3" key="1">
    <citation type="submission" date="2018-10" db="EMBL/GenBank/DDBJ databases">
        <title>Isolation from cow dung.</title>
        <authorList>
            <person name="Ling L."/>
        </authorList>
    </citation>
    <scope>NUCLEOTIDE SEQUENCE [LARGE SCALE GENOMIC DNA]</scope>
    <source>
        <strain evidence="2 3">NEAU-LL90</strain>
    </source>
</reference>
<feature type="region of interest" description="Disordered" evidence="1">
    <location>
        <begin position="1"/>
        <end position="71"/>
    </location>
</feature>
<dbReference type="AlphaFoldDB" id="A0A3M2L685"/>
<dbReference type="Proteomes" id="UP000279275">
    <property type="component" value="Unassembled WGS sequence"/>
</dbReference>
<comment type="caution">
    <text evidence="2">The sequence shown here is derived from an EMBL/GenBank/DDBJ whole genome shotgun (WGS) entry which is preliminary data.</text>
</comment>
<evidence type="ECO:0000313" key="2">
    <source>
        <dbReference type="EMBL" id="RMI33222.1"/>
    </source>
</evidence>
<evidence type="ECO:0000256" key="1">
    <source>
        <dbReference type="SAM" id="MobiDB-lite"/>
    </source>
</evidence>
<name>A0A3M2L685_9NOCA</name>
<organism evidence="2 3">
    <name type="scientific">Nocardia stercoris</name>
    <dbReference type="NCBI Taxonomy" id="2483361"/>
    <lineage>
        <taxon>Bacteria</taxon>
        <taxon>Bacillati</taxon>
        <taxon>Actinomycetota</taxon>
        <taxon>Actinomycetes</taxon>
        <taxon>Mycobacteriales</taxon>
        <taxon>Nocardiaceae</taxon>
        <taxon>Nocardia</taxon>
    </lineage>
</organism>
<protein>
    <submittedName>
        <fullName evidence="2">Uncharacterized protein</fullName>
    </submittedName>
</protein>
<evidence type="ECO:0000313" key="3">
    <source>
        <dbReference type="Proteomes" id="UP000279275"/>
    </source>
</evidence>
<accession>A0A3M2L685</accession>
<sequence length="96" mass="10003">MMPVFSTLVGTGATGQPHDVLSPHTSVPTPRGRQCPAGGIGERAVPENNGRARTANNTGPEQGREHQEGACSVRASTPLVHENLASVIIVVEDLDP</sequence>
<proteinExistence type="predicted"/>